<dbReference type="AlphaFoldDB" id="A0A9Q1N4L9"/>
<comment type="caution">
    <text evidence="1">The sequence shown here is derived from an EMBL/GenBank/DDBJ whole genome shotgun (WGS) entry which is preliminary data.</text>
</comment>
<organism evidence="1 2">
    <name type="scientific">Anisodus acutangulus</name>
    <dbReference type="NCBI Taxonomy" id="402998"/>
    <lineage>
        <taxon>Eukaryota</taxon>
        <taxon>Viridiplantae</taxon>
        <taxon>Streptophyta</taxon>
        <taxon>Embryophyta</taxon>
        <taxon>Tracheophyta</taxon>
        <taxon>Spermatophyta</taxon>
        <taxon>Magnoliopsida</taxon>
        <taxon>eudicotyledons</taxon>
        <taxon>Gunneridae</taxon>
        <taxon>Pentapetalae</taxon>
        <taxon>asterids</taxon>
        <taxon>lamiids</taxon>
        <taxon>Solanales</taxon>
        <taxon>Solanaceae</taxon>
        <taxon>Solanoideae</taxon>
        <taxon>Hyoscyameae</taxon>
        <taxon>Anisodus</taxon>
    </lineage>
</organism>
<dbReference type="Proteomes" id="UP001152561">
    <property type="component" value="Unassembled WGS sequence"/>
</dbReference>
<sequence length="77" mass="8439">MLTSQDYLNKKGKGVVDEFTLTERDDEITSLEDRVKSPVDVVDSPSNDFGGDDFDGVHFRGSATEVVLDDVARASTE</sequence>
<dbReference type="EMBL" id="JAJAGQ010000001">
    <property type="protein sequence ID" value="KAJ8573391.1"/>
    <property type="molecule type" value="Genomic_DNA"/>
</dbReference>
<protein>
    <submittedName>
        <fullName evidence="1">Uncharacterized protein</fullName>
    </submittedName>
</protein>
<accession>A0A9Q1N4L9</accession>
<proteinExistence type="predicted"/>
<keyword evidence="2" id="KW-1185">Reference proteome</keyword>
<evidence type="ECO:0000313" key="2">
    <source>
        <dbReference type="Proteomes" id="UP001152561"/>
    </source>
</evidence>
<gene>
    <name evidence="1" type="ORF">K7X08_009902</name>
</gene>
<evidence type="ECO:0000313" key="1">
    <source>
        <dbReference type="EMBL" id="KAJ8573391.1"/>
    </source>
</evidence>
<name>A0A9Q1N4L9_9SOLA</name>
<reference evidence="2" key="1">
    <citation type="journal article" date="2023" name="Proc. Natl. Acad. Sci. U.S.A.">
        <title>Genomic and structural basis for evolution of tropane alkaloid biosynthesis.</title>
        <authorList>
            <person name="Wanga Y.-J."/>
            <person name="Taina T."/>
            <person name="Yua J.-Y."/>
            <person name="Lia J."/>
            <person name="Xua B."/>
            <person name="Chenc J."/>
            <person name="D'Auriad J.C."/>
            <person name="Huanga J.-P."/>
            <person name="Huanga S.-X."/>
        </authorList>
    </citation>
    <scope>NUCLEOTIDE SEQUENCE [LARGE SCALE GENOMIC DNA]</scope>
    <source>
        <strain evidence="2">cv. KIB-2019</strain>
    </source>
</reference>